<evidence type="ECO:0000256" key="3">
    <source>
        <dbReference type="SAM" id="Coils"/>
    </source>
</evidence>
<dbReference type="PROSITE" id="PS00036">
    <property type="entry name" value="BZIP_BASIC"/>
    <property type="match status" value="1"/>
</dbReference>
<accession>A0A443I580</accession>
<feature type="region of interest" description="Disordered" evidence="4">
    <location>
        <begin position="1"/>
        <end position="40"/>
    </location>
</feature>
<keyword evidence="7" id="KW-1185">Reference proteome</keyword>
<dbReference type="SUPFAM" id="SSF57959">
    <property type="entry name" value="Leucine zipper domain"/>
    <property type="match status" value="1"/>
</dbReference>
<feature type="compositionally biased region" description="Polar residues" evidence="4">
    <location>
        <begin position="29"/>
        <end position="39"/>
    </location>
</feature>
<feature type="domain" description="BZIP" evidence="5">
    <location>
        <begin position="100"/>
        <end position="163"/>
    </location>
</feature>
<dbReference type="STRING" id="264951.A0A443I580"/>
<dbReference type="Gene3D" id="1.20.5.170">
    <property type="match status" value="1"/>
</dbReference>
<dbReference type="CDD" id="cd14688">
    <property type="entry name" value="bZIP_YAP"/>
    <property type="match status" value="1"/>
</dbReference>
<comment type="caution">
    <text evidence="6">The sequence shown here is derived from an EMBL/GenBank/DDBJ whole genome shotgun (WGS) entry which is preliminary data.</text>
</comment>
<sequence>MESYSMNSPSSSSTIASLPFGMGEPFDTASDSSNPSSPTMMYHGGLHGTYDMMSLNHVQSAVFAPANPKIPVQYAGQTTSHERDRRKKASPSEKPEMITNMHLQRRRAQNRASQRAFRERKEKHVKGLENQLRDLHEKHQALIHSYSRQADEVRRLNERIKSLLVELDILRTNETSLSESLFPDKFDVVSYPQALYAAPEPYYDMKLNATNLRFGYPAESL</sequence>
<protein>
    <recommendedName>
        <fullName evidence="5">BZIP domain-containing protein</fullName>
    </recommendedName>
</protein>
<dbReference type="VEuPathDB" id="FungiDB:C8Q69DRAFT_14985"/>
<evidence type="ECO:0000256" key="2">
    <source>
        <dbReference type="ARBA" id="ARBA00023242"/>
    </source>
</evidence>
<dbReference type="InterPro" id="IPR050936">
    <property type="entry name" value="AP-1-like"/>
</dbReference>
<dbReference type="Pfam" id="PF00170">
    <property type="entry name" value="bZIP_1"/>
    <property type="match status" value="1"/>
</dbReference>
<reference evidence="6 7" key="1">
    <citation type="journal article" date="2018" name="Front. Microbiol.">
        <title>Genomic and genetic insights into a cosmopolitan fungus, Paecilomyces variotii (Eurotiales).</title>
        <authorList>
            <person name="Urquhart A.S."/>
            <person name="Mondo S.J."/>
            <person name="Makela M.R."/>
            <person name="Hane J.K."/>
            <person name="Wiebenga A."/>
            <person name="He G."/>
            <person name="Mihaltcheva S."/>
            <person name="Pangilinan J."/>
            <person name="Lipzen A."/>
            <person name="Barry K."/>
            <person name="de Vries R.P."/>
            <person name="Grigoriev I.V."/>
            <person name="Idnurm A."/>
        </authorList>
    </citation>
    <scope>NUCLEOTIDE SEQUENCE [LARGE SCALE GENOMIC DNA]</scope>
    <source>
        <strain evidence="6 7">CBS 101075</strain>
    </source>
</reference>
<dbReference type="EMBL" id="RCNU01000001">
    <property type="protein sequence ID" value="RWQ99214.1"/>
    <property type="molecule type" value="Genomic_DNA"/>
</dbReference>
<dbReference type="InterPro" id="IPR046347">
    <property type="entry name" value="bZIP_sf"/>
</dbReference>
<dbReference type="GO" id="GO:0090575">
    <property type="term" value="C:RNA polymerase II transcription regulator complex"/>
    <property type="evidence" value="ECO:0007669"/>
    <property type="project" value="TreeGrafter"/>
</dbReference>
<gene>
    <name evidence="6" type="ORF">C8Q69DRAFT_14985</name>
</gene>
<dbReference type="PANTHER" id="PTHR40621:SF6">
    <property type="entry name" value="AP-1-LIKE TRANSCRIPTION FACTOR YAP1-RELATED"/>
    <property type="match status" value="1"/>
</dbReference>
<keyword evidence="3" id="KW-0175">Coiled coil</keyword>
<dbReference type="AlphaFoldDB" id="A0A443I580"/>
<dbReference type="Proteomes" id="UP000283841">
    <property type="component" value="Unassembled WGS sequence"/>
</dbReference>
<dbReference type="InterPro" id="IPR004827">
    <property type="entry name" value="bZIP"/>
</dbReference>
<dbReference type="SMART" id="SM00338">
    <property type="entry name" value="BRLZ"/>
    <property type="match status" value="1"/>
</dbReference>
<evidence type="ECO:0000259" key="5">
    <source>
        <dbReference type="PROSITE" id="PS50217"/>
    </source>
</evidence>
<dbReference type="RefSeq" id="XP_028488859.1">
    <property type="nucleotide sequence ID" value="XM_028625531.1"/>
</dbReference>
<dbReference type="PROSITE" id="PS50217">
    <property type="entry name" value="BZIP"/>
    <property type="match status" value="1"/>
</dbReference>
<feature type="compositionally biased region" description="Low complexity" evidence="4">
    <location>
        <begin position="1"/>
        <end position="17"/>
    </location>
</feature>
<dbReference type="GO" id="GO:0001228">
    <property type="term" value="F:DNA-binding transcription activator activity, RNA polymerase II-specific"/>
    <property type="evidence" value="ECO:0007669"/>
    <property type="project" value="TreeGrafter"/>
</dbReference>
<evidence type="ECO:0000313" key="7">
    <source>
        <dbReference type="Proteomes" id="UP000283841"/>
    </source>
</evidence>
<proteinExistence type="predicted"/>
<organism evidence="6 7">
    <name type="scientific">Byssochlamys spectabilis</name>
    <name type="common">Paecilomyces variotii</name>
    <dbReference type="NCBI Taxonomy" id="264951"/>
    <lineage>
        <taxon>Eukaryota</taxon>
        <taxon>Fungi</taxon>
        <taxon>Dikarya</taxon>
        <taxon>Ascomycota</taxon>
        <taxon>Pezizomycotina</taxon>
        <taxon>Eurotiomycetes</taxon>
        <taxon>Eurotiomycetidae</taxon>
        <taxon>Eurotiales</taxon>
        <taxon>Thermoascaceae</taxon>
        <taxon>Paecilomyces</taxon>
    </lineage>
</organism>
<dbReference type="GeneID" id="39594808"/>
<keyword evidence="2" id="KW-0539">Nucleus</keyword>
<evidence type="ECO:0000256" key="4">
    <source>
        <dbReference type="SAM" id="MobiDB-lite"/>
    </source>
</evidence>
<evidence type="ECO:0000313" key="6">
    <source>
        <dbReference type="EMBL" id="RWQ99214.1"/>
    </source>
</evidence>
<name>A0A443I580_BYSSP</name>
<dbReference type="PANTHER" id="PTHR40621">
    <property type="entry name" value="TRANSCRIPTION FACTOR KAPC-RELATED"/>
    <property type="match status" value="1"/>
</dbReference>
<feature type="region of interest" description="Disordered" evidence="4">
    <location>
        <begin position="74"/>
        <end position="97"/>
    </location>
</feature>
<comment type="subcellular location">
    <subcellularLocation>
        <location evidence="1">Nucleus</location>
    </subcellularLocation>
</comment>
<dbReference type="GO" id="GO:0000976">
    <property type="term" value="F:transcription cis-regulatory region binding"/>
    <property type="evidence" value="ECO:0007669"/>
    <property type="project" value="InterPro"/>
</dbReference>
<feature type="coiled-coil region" evidence="3">
    <location>
        <begin position="118"/>
        <end position="173"/>
    </location>
</feature>
<evidence type="ECO:0000256" key="1">
    <source>
        <dbReference type="ARBA" id="ARBA00004123"/>
    </source>
</evidence>